<reference evidence="8 9" key="1">
    <citation type="submission" date="2020-03" db="EMBL/GenBank/DDBJ databases">
        <title>Complete genome sequence of Monaibacterium sp. ALG8 with diverse plasmids.</title>
        <authorList>
            <person name="Sun C."/>
        </authorList>
    </citation>
    <scope>NUCLEOTIDE SEQUENCE [LARGE SCALE GENOMIC DNA]</scope>
    <source>
        <strain evidence="8 9">ALG8</strain>
    </source>
</reference>
<evidence type="ECO:0000256" key="6">
    <source>
        <dbReference type="SAM" id="SignalP"/>
    </source>
</evidence>
<dbReference type="InterPro" id="IPR050280">
    <property type="entry name" value="OMP_Chaperone_SurA"/>
</dbReference>
<dbReference type="InterPro" id="IPR046357">
    <property type="entry name" value="PPIase_dom_sf"/>
</dbReference>
<accession>A0A6G7VMA9</accession>
<dbReference type="SUPFAM" id="SSF54534">
    <property type="entry name" value="FKBP-like"/>
    <property type="match status" value="2"/>
</dbReference>
<evidence type="ECO:0000313" key="8">
    <source>
        <dbReference type="EMBL" id="QIK41179.1"/>
    </source>
</evidence>
<evidence type="ECO:0000256" key="1">
    <source>
        <dbReference type="ARBA" id="ARBA00018370"/>
    </source>
</evidence>
<dbReference type="SUPFAM" id="SSF109998">
    <property type="entry name" value="Triger factor/SurA peptide-binding domain-like"/>
    <property type="match status" value="1"/>
</dbReference>
<feature type="domain" description="PpiC" evidence="7">
    <location>
        <begin position="156"/>
        <end position="258"/>
    </location>
</feature>
<dbReference type="InterPro" id="IPR023058">
    <property type="entry name" value="PPIase_PpiC_CS"/>
</dbReference>
<dbReference type="PANTHER" id="PTHR47637">
    <property type="entry name" value="CHAPERONE SURA"/>
    <property type="match status" value="1"/>
</dbReference>
<dbReference type="PANTHER" id="PTHR47637:SF1">
    <property type="entry name" value="CHAPERONE SURA"/>
    <property type="match status" value="1"/>
</dbReference>
<proteinExistence type="predicted"/>
<dbReference type="AlphaFoldDB" id="A0A6G7VMA9"/>
<evidence type="ECO:0000256" key="3">
    <source>
        <dbReference type="ARBA" id="ARBA00030642"/>
    </source>
</evidence>
<keyword evidence="2 6" id="KW-0732">Signal</keyword>
<dbReference type="Pfam" id="PF00639">
    <property type="entry name" value="Rotamase"/>
    <property type="match status" value="1"/>
</dbReference>
<feature type="signal peptide" evidence="6">
    <location>
        <begin position="1"/>
        <end position="20"/>
    </location>
</feature>
<keyword evidence="5" id="KW-0413">Isomerase</keyword>
<organism evidence="8 9">
    <name type="scientific">Pontivivens nitratireducens</name>
    <dbReference type="NCBI Taxonomy" id="2758038"/>
    <lineage>
        <taxon>Bacteria</taxon>
        <taxon>Pseudomonadati</taxon>
        <taxon>Pseudomonadota</taxon>
        <taxon>Alphaproteobacteria</taxon>
        <taxon>Rhodobacterales</taxon>
        <taxon>Paracoccaceae</taxon>
        <taxon>Pontivivens</taxon>
    </lineage>
</organism>
<dbReference type="GO" id="GO:0003755">
    <property type="term" value="F:peptidyl-prolyl cis-trans isomerase activity"/>
    <property type="evidence" value="ECO:0007669"/>
    <property type="project" value="UniProtKB-KW"/>
</dbReference>
<gene>
    <name evidence="8" type="ORF">G8E03_10605</name>
</gene>
<dbReference type="Pfam" id="PF13624">
    <property type="entry name" value="SurA_N_3"/>
    <property type="match status" value="1"/>
</dbReference>
<dbReference type="PROSITE" id="PS01096">
    <property type="entry name" value="PPIC_PPIASE_1"/>
    <property type="match status" value="1"/>
</dbReference>
<dbReference type="Gene3D" id="3.10.50.40">
    <property type="match status" value="1"/>
</dbReference>
<evidence type="ECO:0000313" key="9">
    <source>
        <dbReference type="Proteomes" id="UP000500791"/>
    </source>
</evidence>
<dbReference type="EMBL" id="CP049811">
    <property type="protein sequence ID" value="QIK41179.1"/>
    <property type="molecule type" value="Genomic_DNA"/>
</dbReference>
<evidence type="ECO:0000256" key="4">
    <source>
        <dbReference type="ARBA" id="ARBA00031484"/>
    </source>
</evidence>
<dbReference type="InterPro" id="IPR027304">
    <property type="entry name" value="Trigger_fact/SurA_dom_sf"/>
</dbReference>
<evidence type="ECO:0000259" key="7">
    <source>
        <dbReference type="PROSITE" id="PS50198"/>
    </source>
</evidence>
<feature type="chain" id="PRO_5026275576" description="Parvulin-like PPIase" evidence="6">
    <location>
        <begin position="21"/>
        <end position="400"/>
    </location>
</feature>
<dbReference type="InterPro" id="IPR000297">
    <property type="entry name" value="PPIase_PpiC"/>
</dbReference>
<protein>
    <recommendedName>
        <fullName evidence="1">Parvulin-like PPIase</fullName>
    </recommendedName>
    <alternativeName>
        <fullName evidence="3">Peptidyl-prolyl cis-trans isomerase plp</fullName>
    </alternativeName>
    <alternativeName>
        <fullName evidence="4">Rotamase plp</fullName>
    </alternativeName>
</protein>
<dbReference type="PROSITE" id="PS50198">
    <property type="entry name" value="PPIC_PPIASE_2"/>
    <property type="match status" value="1"/>
</dbReference>
<dbReference type="KEGG" id="mon:G8E03_10605"/>
<dbReference type="RefSeq" id="WP_166191446.1">
    <property type="nucleotide sequence ID" value="NZ_CP049811.1"/>
</dbReference>
<name>A0A6G7VMA9_9RHOB</name>
<keyword evidence="9" id="KW-1185">Reference proteome</keyword>
<keyword evidence="5" id="KW-0697">Rotamase</keyword>
<evidence type="ECO:0000256" key="2">
    <source>
        <dbReference type="ARBA" id="ARBA00022729"/>
    </source>
</evidence>
<evidence type="ECO:0000256" key="5">
    <source>
        <dbReference type="PROSITE-ProRule" id="PRU00278"/>
    </source>
</evidence>
<dbReference type="Proteomes" id="UP000500791">
    <property type="component" value="Chromosome"/>
</dbReference>
<dbReference type="Gene3D" id="1.10.4030.10">
    <property type="entry name" value="Porin chaperone SurA, peptide-binding domain"/>
    <property type="match status" value="1"/>
</dbReference>
<sequence>MTRFLSLLIAVVLIAMPLSAQNTPFAPAIIVNEDMITYYDLAQRRALYQAYGLSGEALEDRVVEDLTQEALMRQEARRAGIQVPREAVDSAFASYAAARNSNPDAFVTALQRSGIDPSTVINQIEAQLGWQNAMQARFRNRAIPDQDDLEEAVLLNATGSTREVLLAEIAIPFAERGEARTRELILQLASDLQNGGDFGAAARQYSRAATRNNGGEIGWIAVTDLPPAMRAEVDLIDVGDVSRPIPITRGVSLLTVKGERQTAVQDNGAVSLTYGRATFPLSQGEDAARNAALAARENIDTCADIRDGSFGAGSGVFGPAPLSSVEPALFSVIATAQTGSVSQPVRTGDSLSIIVLCSRQVNLDEETRRQVEDSIFSDRIGAYADGYMQELLRDAVIEIR</sequence>